<dbReference type="Proteomes" id="UP001558613">
    <property type="component" value="Unassembled WGS sequence"/>
</dbReference>
<gene>
    <name evidence="1" type="ORF">QQF64_022786</name>
</gene>
<sequence length="253" mass="28256">MKNCVKPGVHLNKGPSVNPEWVRKKGEWRGRKERGGEREKGERVVDKLFKENPIQHPVFWTLSTLGQAGGACSVPSGPDLNPSPKYRCLSEFGSARSRLLIDQLATVSTLSSMKSGVSVCVCVRGGDGFIRFRVKLRVKETDIFDTKRNDGLSVTSRYYMPSHITVALQTWHQRVKPVIPLSGIHLHSRCRDREEAGCPHSLQPCREEIAREASMLACGNCLPCLLFCIDCHYSTPYHTNIPIKTRADLIGPC</sequence>
<reference evidence="1 2" key="1">
    <citation type="submission" date="2023-09" db="EMBL/GenBank/DDBJ databases">
        <authorList>
            <person name="Wang M."/>
        </authorList>
    </citation>
    <scope>NUCLEOTIDE SEQUENCE [LARGE SCALE GENOMIC DNA]</scope>
    <source>
        <strain evidence="1">GT-2023</strain>
        <tissue evidence="1">Liver</tissue>
    </source>
</reference>
<evidence type="ECO:0000313" key="1">
    <source>
        <dbReference type="EMBL" id="KAL1247410.1"/>
    </source>
</evidence>
<keyword evidence="2" id="KW-1185">Reference proteome</keyword>
<protein>
    <submittedName>
        <fullName evidence="1">Uncharacterized protein</fullName>
    </submittedName>
</protein>
<accession>A0ABR3L510</accession>
<organism evidence="1 2">
    <name type="scientific">Cirrhinus molitorella</name>
    <name type="common">mud carp</name>
    <dbReference type="NCBI Taxonomy" id="172907"/>
    <lineage>
        <taxon>Eukaryota</taxon>
        <taxon>Metazoa</taxon>
        <taxon>Chordata</taxon>
        <taxon>Craniata</taxon>
        <taxon>Vertebrata</taxon>
        <taxon>Euteleostomi</taxon>
        <taxon>Actinopterygii</taxon>
        <taxon>Neopterygii</taxon>
        <taxon>Teleostei</taxon>
        <taxon>Ostariophysi</taxon>
        <taxon>Cypriniformes</taxon>
        <taxon>Cyprinidae</taxon>
        <taxon>Labeoninae</taxon>
        <taxon>Labeonini</taxon>
        <taxon>Cirrhinus</taxon>
    </lineage>
</organism>
<comment type="caution">
    <text evidence="1">The sequence shown here is derived from an EMBL/GenBank/DDBJ whole genome shotgun (WGS) entry which is preliminary data.</text>
</comment>
<proteinExistence type="predicted"/>
<evidence type="ECO:0000313" key="2">
    <source>
        <dbReference type="Proteomes" id="UP001558613"/>
    </source>
</evidence>
<name>A0ABR3L510_9TELE</name>
<dbReference type="EMBL" id="JAYMGO010000025">
    <property type="protein sequence ID" value="KAL1247410.1"/>
    <property type="molecule type" value="Genomic_DNA"/>
</dbReference>